<evidence type="ECO:0000313" key="2">
    <source>
        <dbReference type="EMBL" id="KAF4462347.1"/>
    </source>
</evidence>
<feature type="region of interest" description="Disordered" evidence="1">
    <location>
        <begin position="67"/>
        <end position="95"/>
    </location>
</feature>
<sequence>MCVAEHLQCPHCREFDKVVHEKCHQASILGTCYEPVQGVRQGTQNCKACKRVHDGPSLLPPSLLAQANKYNRGPPRELQRGSGSESTKPSDHSWRRLMNDSHRNWWLPNERKNQREASHLLHKRLSMPEELAKAAHGQASDWDWEWVLEYSEAHETRSSTDEEGWTLKAAGITLQGVARRWSL</sequence>
<evidence type="ECO:0000313" key="3">
    <source>
        <dbReference type="Proteomes" id="UP000554235"/>
    </source>
</evidence>
<protein>
    <submittedName>
        <fullName evidence="2">Uncharacterized protein</fullName>
    </submittedName>
</protein>
<accession>A0A8H4PI81</accession>
<gene>
    <name evidence="2" type="ORF">FALBO_10850</name>
</gene>
<reference evidence="2 3" key="1">
    <citation type="submission" date="2020-01" db="EMBL/GenBank/DDBJ databases">
        <title>Identification and distribution of gene clusters putatively required for synthesis of sphingolipid metabolism inhibitors in phylogenetically diverse species of the filamentous fungus Fusarium.</title>
        <authorList>
            <person name="Kim H.-S."/>
            <person name="Busman M."/>
            <person name="Brown D.W."/>
            <person name="Divon H."/>
            <person name="Uhlig S."/>
            <person name="Proctor R.H."/>
        </authorList>
    </citation>
    <scope>NUCLEOTIDE SEQUENCE [LARGE SCALE GENOMIC DNA]</scope>
    <source>
        <strain evidence="2 3">NRRL 20459</strain>
    </source>
</reference>
<evidence type="ECO:0000256" key="1">
    <source>
        <dbReference type="SAM" id="MobiDB-lite"/>
    </source>
</evidence>
<organism evidence="2 3">
    <name type="scientific">Fusarium albosuccineum</name>
    <dbReference type="NCBI Taxonomy" id="1237068"/>
    <lineage>
        <taxon>Eukaryota</taxon>
        <taxon>Fungi</taxon>
        <taxon>Dikarya</taxon>
        <taxon>Ascomycota</taxon>
        <taxon>Pezizomycotina</taxon>
        <taxon>Sordariomycetes</taxon>
        <taxon>Hypocreomycetidae</taxon>
        <taxon>Hypocreales</taxon>
        <taxon>Nectriaceae</taxon>
        <taxon>Fusarium</taxon>
        <taxon>Fusarium decemcellulare species complex</taxon>
    </lineage>
</organism>
<proteinExistence type="predicted"/>
<dbReference type="EMBL" id="JAADYS010001549">
    <property type="protein sequence ID" value="KAF4462347.1"/>
    <property type="molecule type" value="Genomic_DNA"/>
</dbReference>
<comment type="caution">
    <text evidence="2">The sequence shown here is derived from an EMBL/GenBank/DDBJ whole genome shotgun (WGS) entry which is preliminary data.</text>
</comment>
<keyword evidence="3" id="KW-1185">Reference proteome</keyword>
<name>A0A8H4PI81_9HYPO</name>
<dbReference type="AlphaFoldDB" id="A0A8H4PI81"/>
<dbReference type="Proteomes" id="UP000554235">
    <property type="component" value="Unassembled WGS sequence"/>
</dbReference>